<accession>A0A0A3IIE9</accession>
<evidence type="ECO:0000313" key="8">
    <source>
        <dbReference type="EMBL" id="KGR84546.1"/>
    </source>
</evidence>
<dbReference type="PANTHER" id="PTHR43386">
    <property type="entry name" value="OLIGOPEPTIDE TRANSPORT SYSTEM PERMEASE PROTEIN APPC"/>
    <property type="match status" value="1"/>
</dbReference>
<keyword evidence="4 6" id="KW-1133">Transmembrane helix</keyword>
<gene>
    <name evidence="8" type="ORF">CD32_13310</name>
</gene>
<dbReference type="InterPro" id="IPR050366">
    <property type="entry name" value="BP-dependent_transpt_permease"/>
</dbReference>
<evidence type="ECO:0000256" key="2">
    <source>
        <dbReference type="ARBA" id="ARBA00022448"/>
    </source>
</evidence>
<dbReference type="Pfam" id="PF00528">
    <property type="entry name" value="BPD_transp_1"/>
    <property type="match status" value="1"/>
</dbReference>
<evidence type="ECO:0000256" key="4">
    <source>
        <dbReference type="ARBA" id="ARBA00022989"/>
    </source>
</evidence>
<dbReference type="InterPro" id="IPR000515">
    <property type="entry name" value="MetI-like"/>
</dbReference>
<sequence>MDEAALSFLGLGVQPPEASWGNMLSSAQSIKILTSQPWLWIAPGILTLLTVLSINYIGDALRDALDPRNAK</sequence>
<feature type="transmembrane region" description="Helical" evidence="6">
    <location>
        <begin position="39"/>
        <end position="58"/>
    </location>
</feature>
<evidence type="ECO:0000256" key="5">
    <source>
        <dbReference type="ARBA" id="ARBA00023136"/>
    </source>
</evidence>
<evidence type="ECO:0000256" key="3">
    <source>
        <dbReference type="ARBA" id="ARBA00022692"/>
    </source>
</evidence>
<keyword evidence="9" id="KW-1185">Reference proteome</keyword>
<evidence type="ECO:0000256" key="1">
    <source>
        <dbReference type="ARBA" id="ARBA00004651"/>
    </source>
</evidence>
<comment type="subcellular location">
    <subcellularLocation>
        <location evidence="1">Cell membrane</location>
        <topology evidence="1">Multi-pass membrane protein</topology>
    </subcellularLocation>
</comment>
<organism evidence="8 9">
    <name type="scientific">Lysinibacillus odysseyi 34hs-1 = NBRC 100172</name>
    <dbReference type="NCBI Taxonomy" id="1220589"/>
    <lineage>
        <taxon>Bacteria</taxon>
        <taxon>Bacillati</taxon>
        <taxon>Bacillota</taxon>
        <taxon>Bacilli</taxon>
        <taxon>Bacillales</taxon>
        <taxon>Bacillaceae</taxon>
        <taxon>Lysinibacillus</taxon>
    </lineage>
</organism>
<reference evidence="8 9" key="1">
    <citation type="submission" date="2014-02" db="EMBL/GenBank/DDBJ databases">
        <title>Draft genome sequence of Lysinibacillus odysseyi NBRC 100172.</title>
        <authorList>
            <person name="Zhang F."/>
            <person name="Wang G."/>
            <person name="Zhang L."/>
        </authorList>
    </citation>
    <scope>NUCLEOTIDE SEQUENCE [LARGE SCALE GENOMIC DNA]</scope>
    <source>
        <strain evidence="8 9">NBRC 100172</strain>
    </source>
</reference>
<evidence type="ECO:0000313" key="9">
    <source>
        <dbReference type="Proteomes" id="UP000030437"/>
    </source>
</evidence>
<protein>
    <recommendedName>
        <fullName evidence="7">ABC transmembrane type-1 domain-containing protein</fullName>
    </recommendedName>
</protein>
<dbReference type="GO" id="GO:0055085">
    <property type="term" value="P:transmembrane transport"/>
    <property type="evidence" value="ECO:0007669"/>
    <property type="project" value="InterPro"/>
</dbReference>
<proteinExistence type="predicted"/>
<evidence type="ECO:0000259" key="7">
    <source>
        <dbReference type="Pfam" id="PF00528"/>
    </source>
</evidence>
<name>A0A0A3IIE9_9BACI</name>
<dbReference type="AlphaFoldDB" id="A0A0A3IIE9"/>
<dbReference type="Proteomes" id="UP000030437">
    <property type="component" value="Unassembled WGS sequence"/>
</dbReference>
<evidence type="ECO:0000256" key="6">
    <source>
        <dbReference type="SAM" id="Phobius"/>
    </source>
</evidence>
<dbReference type="GO" id="GO:0005886">
    <property type="term" value="C:plasma membrane"/>
    <property type="evidence" value="ECO:0007669"/>
    <property type="project" value="UniProtKB-SubCell"/>
</dbReference>
<dbReference type="eggNOG" id="COG1173">
    <property type="taxonomic scope" value="Bacteria"/>
</dbReference>
<keyword evidence="3 6" id="KW-0812">Transmembrane</keyword>
<keyword evidence="2" id="KW-0813">Transport</keyword>
<dbReference type="STRING" id="1220589.CD32_13310"/>
<dbReference type="PANTHER" id="PTHR43386:SF1">
    <property type="entry name" value="D,D-DIPEPTIDE TRANSPORT SYSTEM PERMEASE PROTEIN DDPC-RELATED"/>
    <property type="match status" value="1"/>
</dbReference>
<comment type="caution">
    <text evidence="8">The sequence shown here is derived from an EMBL/GenBank/DDBJ whole genome shotgun (WGS) entry which is preliminary data.</text>
</comment>
<feature type="domain" description="ABC transmembrane type-1" evidence="7">
    <location>
        <begin position="3"/>
        <end position="69"/>
    </location>
</feature>
<keyword evidence="5 6" id="KW-0472">Membrane</keyword>
<dbReference type="EMBL" id="JPVP01000056">
    <property type="protein sequence ID" value="KGR84546.1"/>
    <property type="molecule type" value="Genomic_DNA"/>
</dbReference>